<dbReference type="Proteomes" id="UP000267096">
    <property type="component" value="Unassembled WGS sequence"/>
</dbReference>
<organism evidence="5">
    <name type="scientific">Anisakis simplex</name>
    <name type="common">Herring worm</name>
    <dbReference type="NCBI Taxonomy" id="6269"/>
    <lineage>
        <taxon>Eukaryota</taxon>
        <taxon>Metazoa</taxon>
        <taxon>Ecdysozoa</taxon>
        <taxon>Nematoda</taxon>
        <taxon>Chromadorea</taxon>
        <taxon>Rhabditida</taxon>
        <taxon>Spirurina</taxon>
        <taxon>Ascaridomorpha</taxon>
        <taxon>Ascaridoidea</taxon>
        <taxon>Anisakidae</taxon>
        <taxon>Anisakis</taxon>
        <taxon>Anisakis simplex complex</taxon>
    </lineage>
</organism>
<protein>
    <submittedName>
        <fullName evidence="5">Apple domain-containing protein</fullName>
    </submittedName>
</protein>
<proteinExistence type="predicted"/>
<dbReference type="AlphaFoldDB" id="A0A158PND4"/>
<keyword evidence="2" id="KW-0732">Signal</keyword>
<keyword evidence="4" id="KW-1185">Reference proteome</keyword>
<feature type="signal peptide" evidence="2">
    <location>
        <begin position="1"/>
        <end position="25"/>
    </location>
</feature>
<feature type="region of interest" description="Disordered" evidence="1">
    <location>
        <begin position="379"/>
        <end position="451"/>
    </location>
</feature>
<evidence type="ECO:0000256" key="2">
    <source>
        <dbReference type="SAM" id="SignalP"/>
    </source>
</evidence>
<evidence type="ECO:0000256" key="1">
    <source>
        <dbReference type="SAM" id="MobiDB-lite"/>
    </source>
</evidence>
<evidence type="ECO:0000313" key="5">
    <source>
        <dbReference type="WBParaSite" id="ASIM_0001173801-mRNA-1"/>
    </source>
</evidence>
<dbReference type="WBParaSite" id="ASIM_0001173801-mRNA-1">
    <property type="protein sequence ID" value="ASIM_0001173801-mRNA-1"/>
    <property type="gene ID" value="ASIM_0001173801"/>
</dbReference>
<dbReference type="EMBL" id="UYRR01031049">
    <property type="protein sequence ID" value="VDK44575.1"/>
    <property type="molecule type" value="Genomic_DNA"/>
</dbReference>
<reference evidence="3 4" key="2">
    <citation type="submission" date="2018-11" db="EMBL/GenBank/DDBJ databases">
        <authorList>
            <consortium name="Pathogen Informatics"/>
        </authorList>
    </citation>
    <scope>NUCLEOTIDE SEQUENCE [LARGE SCALE GENOMIC DNA]</scope>
</reference>
<gene>
    <name evidence="3" type="ORF">ASIM_LOCUS11204</name>
</gene>
<reference evidence="5" key="1">
    <citation type="submission" date="2016-04" db="UniProtKB">
        <authorList>
            <consortium name="WormBaseParasite"/>
        </authorList>
    </citation>
    <scope>IDENTIFICATION</scope>
</reference>
<feature type="compositionally biased region" description="Polar residues" evidence="1">
    <location>
        <begin position="439"/>
        <end position="450"/>
    </location>
</feature>
<evidence type="ECO:0000313" key="4">
    <source>
        <dbReference type="Proteomes" id="UP000267096"/>
    </source>
</evidence>
<sequence length="564" mass="63877">MNTVNFCIIYLILINFCHFPNICLTSVSCSPLLRTKRKRDTIVCVQRCDRIFERSLRRIDESRETLQNLLDKQRPKQKANDACWKSFDYLDCMQHCEVSDRHQLTKTARLIKSRCRSFVKGHEAELMCISRFHSFVEIRCSAYLHEAIRLSKLGIKRKHETCRDYFLSFILPDDDQYFSDDFLDDCQIYEFVNVNEQSMSTTEATQQDSPSSYSYAYEVSQVTHPDKLLDDVAYITTTTPPAPSTLNVGVLTTTETDATAVAIETKTDAGTTKKLLFSPDRDLEFTPPNFFYSSQRSPLPVQTTTTRTAVDYHPSHDSSQENHLDLVTLPMSIITHQVTADNSYENDGDERSQAVTYPSATLERHSNLQSIGKATHIEVSSSPRATTQQVHEWSESSVGSTRLITALSNDEFEDPSENSHQTKSYDDVQHPRHHPDHSGTASTTHRTSADQIEDEQRFASVIAVTPHRATIKPVGDFYTDLNYDSSEEEGGDVQTSKTTTQIQMSTYDASEVPSKSIYTPILPHVHHSTSVIDDSSLATNQLVEHLYEHQPDAELLTPTVIAFC</sequence>
<feature type="compositionally biased region" description="Polar residues" evidence="1">
    <location>
        <begin position="379"/>
        <end position="408"/>
    </location>
</feature>
<accession>A0A158PND4</accession>
<dbReference type="OrthoDB" id="5875488at2759"/>
<feature type="chain" id="PRO_5043135171" evidence="2">
    <location>
        <begin position="26"/>
        <end position="564"/>
    </location>
</feature>
<name>A0A158PND4_ANISI</name>
<evidence type="ECO:0000313" key="3">
    <source>
        <dbReference type="EMBL" id="VDK44575.1"/>
    </source>
</evidence>